<dbReference type="AlphaFoldDB" id="A0A016UIE0"/>
<protein>
    <submittedName>
        <fullName evidence="1">Uncharacterized protein</fullName>
    </submittedName>
</protein>
<accession>A0A016UIE0</accession>
<name>A0A016UIE0_9BILA</name>
<evidence type="ECO:0000313" key="1">
    <source>
        <dbReference type="EMBL" id="EYC15124.1"/>
    </source>
</evidence>
<dbReference type="EMBL" id="JARK01001374">
    <property type="protein sequence ID" value="EYC15124.1"/>
    <property type="molecule type" value="Genomic_DNA"/>
</dbReference>
<proteinExistence type="predicted"/>
<organism evidence="1 2">
    <name type="scientific">Ancylostoma ceylanicum</name>
    <dbReference type="NCBI Taxonomy" id="53326"/>
    <lineage>
        <taxon>Eukaryota</taxon>
        <taxon>Metazoa</taxon>
        <taxon>Ecdysozoa</taxon>
        <taxon>Nematoda</taxon>
        <taxon>Chromadorea</taxon>
        <taxon>Rhabditida</taxon>
        <taxon>Rhabditina</taxon>
        <taxon>Rhabditomorpha</taxon>
        <taxon>Strongyloidea</taxon>
        <taxon>Ancylostomatidae</taxon>
        <taxon>Ancylostomatinae</taxon>
        <taxon>Ancylostoma</taxon>
    </lineage>
</organism>
<sequence length="98" mass="11057">MIRAILTRESFAITRFWIELSNPNLSILNINFLGFHGFYAASLLSATGRKEKLVQNGHIIAYYFHHNANATLPLLLKREDKINCSKSPKTGSNHISSI</sequence>
<dbReference type="Proteomes" id="UP000024635">
    <property type="component" value="Unassembled WGS sequence"/>
</dbReference>
<reference evidence="2" key="1">
    <citation type="journal article" date="2015" name="Nat. Genet.">
        <title>The genome and transcriptome of the zoonotic hookworm Ancylostoma ceylanicum identify infection-specific gene families.</title>
        <authorList>
            <person name="Schwarz E.M."/>
            <person name="Hu Y."/>
            <person name="Antoshechkin I."/>
            <person name="Miller M.M."/>
            <person name="Sternberg P.W."/>
            <person name="Aroian R.V."/>
        </authorList>
    </citation>
    <scope>NUCLEOTIDE SEQUENCE</scope>
    <source>
        <strain evidence="2">HY135</strain>
    </source>
</reference>
<comment type="caution">
    <text evidence="1">The sequence shown here is derived from an EMBL/GenBank/DDBJ whole genome shotgun (WGS) entry which is preliminary data.</text>
</comment>
<keyword evidence="2" id="KW-1185">Reference proteome</keyword>
<evidence type="ECO:0000313" key="2">
    <source>
        <dbReference type="Proteomes" id="UP000024635"/>
    </source>
</evidence>
<gene>
    <name evidence="1" type="primary">Acey_s0038.g3644</name>
    <name evidence="1" type="ORF">Y032_0038g3644</name>
</gene>